<dbReference type="GO" id="GO:0008444">
    <property type="term" value="F:CDP-diacylglycerol-glycerol-3-phosphate 3-phosphatidyltransferase activity"/>
    <property type="evidence" value="ECO:0007669"/>
    <property type="project" value="UniProtKB-EC"/>
</dbReference>
<evidence type="ECO:0000256" key="12">
    <source>
        <dbReference type="RuleBase" id="RU003750"/>
    </source>
</evidence>
<reference evidence="16" key="1">
    <citation type="journal article" date="2019" name="Int. J. Syst. Evol. Microbiol.">
        <title>The Global Catalogue of Microorganisms (GCM) 10K type strain sequencing project: providing services to taxonomists for standard genome sequencing and annotation.</title>
        <authorList>
            <consortium name="The Broad Institute Genomics Platform"/>
            <consortium name="The Broad Institute Genome Sequencing Center for Infectious Disease"/>
            <person name="Wu L."/>
            <person name="Ma J."/>
        </authorList>
    </citation>
    <scope>NUCLEOTIDE SEQUENCE [LARGE SCALE GENOMIC DNA]</scope>
    <source>
        <strain evidence="16">NBRC 106593</strain>
    </source>
</reference>
<dbReference type="InterPro" id="IPR004570">
    <property type="entry name" value="Phosphatidylglycerol_P_synth"/>
</dbReference>
<dbReference type="Gene3D" id="1.20.120.1760">
    <property type="match status" value="1"/>
</dbReference>
<dbReference type="Pfam" id="PF01066">
    <property type="entry name" value="CDP-OH_P_transf"/>
    <property type="match status" value="1"/>
</dbReference>
<dbReference type="InterPro" id="IPR043130">
    <property type="entry name" value="CDP-OH_PTrfase_TM_dom"/>
</dbReference>
<evidence type="ECO:0000256" key="6">
    <source>
        <dbReference type="ARBA" id="ARBA00022989"/>
    </source>
</evidence>
<keyword evidence="4 12" id="KW-0808">Transferase</keyword>
<feature type="compositionally biased region" description="Basic and acidic residues" evidence="13">
    <location>
        <begin position="1"/>
        <end position="22"/>
    </location>
</feature>
<proteinExistence type="inferred from homology"/>
<feature type="region of interest" description="Disordered" evidence="13">
    <location>
        <begin position="1"/>
        <end position="34"/>
    </location>
</feature>
<dbReference type="PANTHER" id="PTHR14269:SF52">
    <property type="entry name" value="PHOSPHATIDYLGLYCEROPHOSPHATE SYNTHASE-RELATED"/>
    <property type="match status" value="1"/>
</dbReference>
<sequence length="236" mass="25321">MNEQRPRREPLTAEQMRQRIEAHAPALQPDPASTPPDDVSVWNIANGLTMLRILLVPLFGWLLLHDGGHQTWWRVAAFGVFAVASITDQVDGHLARSRNLVTDFGKMADPIADKALMGTALVGLSIIGALPWWLTIVILIREVGITVLRLVVLKHGVLPASRGGKLKTLLQAVAIGLFVLPLSGFLHVFAWIVMIAALVVTVVTGIDYVFRAMALRSGGTPGSASGPTAQHGKAAA</sequence>
<comment type="subcellular location">
    <subcellularLocation>
        <location evidence="1">Membrane</location>
        <topology evidence="1">Multi-pass membrane protein</topology>
    </subcellularLocation>
</comment>
<dbReference type="InterPro" id="IPR048254">
    <property type="entry name" value="CDP_ALCOHOL_P_TRANSF_CS"/>
</dbReference>
<name>A0ABW2ASF4_9MICO</name>
<dbReference type="PANTHER" id="PTHR14269">
    <property type="entry name" value="CDP-DIACYLGLYCEROL--GLYCEROL-3-PHOSPHATE 3-PHOSPHATIDYLTRANSFERASE-RELATED"/>
    <property type="match status" value="1"/>
</dbReference>
<evidence type="ECO:0000256" key="3">
    <source>
        <dbReference type="ARBA" id="ARBA00022516"/>
    </source>
</evidence>
<dbReference type="EMBL" id="JBHSWJ010000002">
    <property type="protein sequence ID" value="MFC6713385.1"/>
    <property type="molecule type" value="Genomic_DNA"/>
</dbReference>
<evidence type="ECO:0000256" key="5">
    <source>
        <dbReference type="ARBA" id="ARBA00022692"/>
    </source>
</evidence>
<keyword evidence="8 14" id="KW-0472">Membrane</keyword>
<evidence type="ECO:0000256" key="2">
    <source>
        <dbReference type="ARBA" id="ARBA00010441"/>
    </source>
</evidence>
<keyword evidence="9" id="KW-0594">Phospholipid biosynthesis</keyword>
<dbReference type="RefSeq" id="WP_377821086.1">
    <property type="nucleotide sequence ID" value="NZ_JBHSWJ010000002.1"/>
</dbReference>
<feature type="transmembrane region" description="Helical" evidence="14">
    <location>
        <begin position="188"/>
        <end position="210"/>
    </location>
</feature>
<evidence type="ECO:0000256" key="10">
    <source>
        <dbReference type="ARBA" id="ARBA00023264"/>
    </source>
</evidence>
<keyword evidence="10" id="KW-1208">Phospholipid metabolism</keyword>
<evidence type="ECO:0000256" key="9">
    <source>
        <dbReference type="ARBA" id="ARBA00023209"/>
    </source>
</evidence>
<accession>A0ABW2ASF4</accession>
<organism evidence="15 16">
    <name type="scientific">Branchiibius cervicis</name>
    <dbReference type="NCBI Taxonomy" id="908252"/>
    <lineage>
        <taxon>Bacteria</taxon>
        <taxon>Bacillati</taxon>
        <taxon>Actinomycetota</taxon>
        <taxon>Actinomycetes</taxon>
        <taxon>Micrococcales</taxon>
        <taxon>Dermacoccaceae</taxon>
        <taxon>Branchiibius</taxon>
    </lineage>
</organism>
<protein>
    <recommendedName>
        <fullName evidence="11">CDP-diacylglycerol--glycerol-3-phosphate 3-phosphatidyltransferase</fullName>
        <ecNumber evidence="11">2.7.8.5</ecNumber>
    </recommendedName>
</protein>
<keyword evidence="7" id="KW-0443">Lipid metabolism</keyword>
<dbReference type="InterPro" id="IPR000462">
    <property type="entry name" value="CDP-OH_P_trans"/>
</dbReference>
<evidence type="ECO:0000256" key="13">
    <source>
        <dbReference type="SAM" id="MobiDB-lite"/>
    </source>
</evidence>
<evidence type="ECO:0000256" key="14">
    <source>
        <dbReference type="SAM" id="Phobius"/>
    </source>
</evidence>
<dbReference type="PROSITE" id="PS00379">
    <property type="entry name" value="CDP_ALCOHOL_P_TRANSF"/>
    <property type="match status" value="1"/>
</dbReference>
<comment type="caution">
    <text evidence="15">The sequence shown here is derived from an EMBL/GenBank/DDBJ whole genome shotgun (WGS) entry which is preliminary data.</text>
</comment>
<evidence type="ECO:0000256" key="1">
    <source>
        <dbReference type="ARBA" id="ARBA00004141"/>
    </source>
</evidence>
<keyword evidence="5 14" id="KW-0812">Transmembrane</keyword>
<keyword evidence="6 14" id="KW-1133">Transmembrane helix</keyword>
<evidence type="ECO:0000256" key="11">
    <source>
        <dbReference type="NCBIfam" id="TIGR00560"/>
    </source>
</evidence>
<keyword evidence="3" id="KW-0444">Lipid biosynthesis</keyword>
<dbReference type="Proteomes" id="UP001596356">
    <property type="component" value="Unassembled WGS sequence"/>
</dbReference>
<comment type="similarity">
    <text evidence="2 12">Belongs to the CDP-alcohol phosphatidyltransferase class-I family.</text>
</comment>
<dbReference type="NCBIfam" id="TIGR00560">
    <property type="entry name" value="pgsA"/>
    <property type="match status" value="1"/>
</dbReference>
<evidence type="ECO:0000256" key="4">
    <source>
        <dbReference type="ARBA" id="ARBA00022679"/>
    </source>
</evidence>
<keyword evidence="16" id="KW-1185">Reference proteome</keyword>
<evidence type="ECO:0000256" key="8">
    <source>
        <dbReference type="ARBA" id="ARBA00023136"/>
    </source>
</evidence>
<evidence type="ECO:0000256" key="7">
    <source>
        <dbReference type="ARBA" id="ARBA00023098"/>
    </source>
</evidence>
<gene>
    <name evidence="15" type="primary">pgsA</name>
    <name evidence="15" type="ORF">ACFQBT_05830</name>
</gene>
<dbReference type="InterPro" id="IPR050324">
    <property type="entry name" value="CDP-alcohol_PTase-I"/>
</dbReference>
<dbReference type="EC" id="2.7.8.5" evidence="11"/>
<evidence type="ECO:0000313" key="16">
    <source>
        <dbReference type="Proteomes" id="UP001596356"/>
    </source>
</evidence>
<evidence type="ECO:0000313" key="15">
    <source>
        <dbReference type="EMBL" id="MFC6713385.1"/>
    </source>
</evidence>